<dbReference type="NCBIfam" id="TIGR00362">
    <property type="entry name" value="DnaA"/>
    <property type="match status" value="1"/>
</dbReference>
<dbReference type="Gene3D" id="1.10.1750.10">
    <property type="match status" value="1"/>
</dbReference>
<dbReference type="SMART" id="SM00382">
    <property type="entry name" value="AAA"/>
    <property type="match status" value="1"/>
</dbReference>
<dbReference type="EMBL" id="BMXG01000010">
    <property type="protein sequence ID" value="GHC02439.1"/>
    <property type="molecule type" value="Genomic_DNA"/>
</dbReference>
<evidence type="ECO:0000256" key="1">
    <source>
        <dbReference type="ARBA" id="ARBA00006583"/>
    </source>
</evidence>
<keyword evidence="3 8" id="KW-0235">DNA replication</keyword>
<evidence type="ECO:0000256" key="4">
    <source>
        <dbReference type="ARBA" id="ARBA00022741"/>
    </source>
</evidence>
<evidence type="ECO:0000256" key="5">
    <source>
        <dbReference type="ARBA" id="ARBA00022840"/>
    </source>
</evidence>
<dbReference type="InterPro" id="IPR001957">
    <property type="entry name" value="Chromosome_initiator_DnaA"/>
</dbReference>
<dbReference type="CDD" id="cd06571">
    <property type="entry name" value="Bac_DnaA_C"/>
    <property type="match status" value="1"/>
</dbReference>
<feature type="region of interest" description="Domain I, interacts with DnaA modulators" evidence="8">
    <location>
        <begin position="1"/>
        <end position="103"/>
    </location>
</feature>
<dbReference type="Pfam" id="PF11638">
    <property type="entry name" value="DnaA_N"/>
    <property type="match status" value="1"/>
</dbReference>
<feature type="domain" description="Chromosomal replication initiator DnaA C-terminal" evidence="14">
    <location>
        <begin position="374"/>
        <end position="443"/>
    </location>
</feature>
<comment type="function">
    <text evidence="8 10">Plays an essential role in the initiation and regulation of chromosomal replication. ATP-DnaA binds to the origin of replication (oriC) to initiate formation of the DNA replication initiation complex once per cell cycle. Binds the DnaA box (a 9 base pair repeat at the origin) and separates the double-stranded (ds)DNA. Forms a right-handed helical filament on oriC DNA; dsDNA binds to the exterior of the filament while single-stranded (ss)DNA is stabiized in the filament's interior. The ATP-DnaA-oriC complex binds and stabilizes one strand of the AT-rich DNA unwinding element (DUE), permitting loading of DNA polymerase. After initiation quickly degrades to an ADP-DnaA complex that is not apt for DNA replication. Binds acidic phospholipids.</text>
</comment>
<evidence type="ECO:0000256" key="3">
    <source>
        <dbReference type="ARBA" id="ARBA00022705"/>
    </source>
</evidence>
<dbReference type="InterPro" id="IPR027417">
    <property type="entry name" value="P-loop_NTPase"/>
</dbReference>
<evidence type="ECO:0000256" key="11">
    <source>
        <dbReference type="RuleBase" id="RU004227"/>
    </source>
</evidence>
<dbReference type="InterPro" id="IPR020591">
    <property type="entry name" value="Chromosome_initiator_DnaA-like"/>
</dbReference>
<dbReference type="GO" id="GO:0005524">
    <property type="term" value="F:ATP binding"/>
    <property type="evidence" value="ECO:0007669"/>
    <property type="project" value="UniProtKB-UniRule"/>
</dbReference>
<dbReference type="SUPFAM" id="SSF48295">
    <property type="entry name" value="TrpR-like"/>
    <property type="match status" value="1"/>
</dbReference>
<evidence type="ECO:0000256" key="9">
    <source>
        <dbReference type="NCBIfam" id="TIGR00362"/>
    </source>
</evidence>
<reference evidence="15" key="2">
    <citation type="submission" date="2020-09" db="EMBL/GenBank/DDBJ databases">
        <authorList>
            <person name="Sun Q."/>
            <person name="Kim S."/>
        </authorList>
    </citation>
    <scope>NUCLEOTIDE SEQUENCE</scope>
    <source>
        <strain evidence="15">KCTC 12870</strain>
    </source>
</reference>
<comment type="caution">
    <text evidence="15">The sequence shown here is derived from an EMBL/GenBank/DDBJ whole genome shotgun (WGS) entry which is preliminary data.</text>
</comment>
<dbReference type="GO" id="GO:0005737">
    <property type="term" value="C:cytoplasm"/>
    <property type="evidence" value="ECO:0007669"/>
    <property type="project" value="UniProtKB-SubCell"/>
</dbReference>
<dbReference type="InterPro" id="IPR024633">
    <property type="entry name" value="DnaA_N_dom"/>
</dbReference>
<keyword evidence="4 8" id="KW-0547">Nucleotide-binding</keyword>
<evidence type="ECO:0000256" key="12">
    <source>
        <dbReference type="SAM" id="MobiDB-lite"/>
    </source>
</evidence>
<feature type="region of interest" description="Disordered" evidence="12">
    <location>
        <begin position="102"/>
        <end position="122"/>
    </location>
</feature>
<dbReference type="GO" id="GO:0006270">
    <property type="term" value="P:DNA replication initiation"/>
    <property type="evidence" value="ECO:0007669"/>
    <property type="project" value="UniProtKB-UniRule"/>
</dbReference>
<reference evidence="15" key="1">
    <citation type="journal article" date="2014" name="Int. J. Syst. Evol. Microbiol.">
        <title>Complete genome sequence of Corynebacterium casei LMG S-19264T (=DSM 44701T), isolated from a smear-ripened cheese.</title>
        <authorList>
            <consortium name="US DOE Joint Genome Institute (JGI-PGF)"/>
            <person name="Walter F."/>
            <person name="Albersmeier A."/>
            <person name="Kalinowski J."/>
            <person name="Ruckert C."/>
        </authorList>
    </citation>
    <scope>NUCLEOTIDE SEQUENCE</scope>
    <source>
        <strain evidence="15">KCTC 12870</strain>
    </source>
</reference>
<dbReference type="PANTHER" id="PTHR30050:SF2">
    <property type="entry name" value="CHROMOSOMAL REPLICATION INITIATOR PROTEIN DNAA"/>
    <property type="match status" value="1"/>
</dbReference>
<feature type="binding site" evidence="8">
    <location>
        <position position="175"/>
    </location>
    <ligand>
        <name>ATP</name>
        <dbReference type="ChEBI" id="CHEBI:30616"/>
    </ligand>
</feature>
<proteinExistence type="inferred from homology"/>
<evidence type="ECO:0000256" key="6">
    <source>
        <dbReference type="ARBA" id="ARBA00023121"/>
    </source>
</evidence>
<keyword evidence="16" id="KW-1185">Reference proteome</keyword>
<keyword evidence="2 8" id="KW-0963">Cytoplasm</keyword>
<organism evidence="15 16">
    <name type="scientific">Cerasicoccus arenae</name>
    <dbReference type="NCBI Taxonomy" id="424488"/>
    <lineage>
        <taxon>Bacteria</taxon>
        <taxon>Pseudomonadati</taxon>
        <taxon>Verrucomicrobiota</taxon>
        <taxon>Opitutia</taxon>
        <taxon>Puniceicoccales</taxon>
        <taxon>Cerasicoccaceae</taxon>
        <taxon>Cerasicoccus</taxon>
    </lineage>
</organism>
<comment type="subcellular location">
    <subcellularLocation>
        <location evidence="8">Cytoplasm</location>
    </subcellularLocation>
</comment>
<dbReference type="SUPFAM" id="SSF52540">
    <property type="entry name" value="P-loop containing nucleoside triphosphate hydrolases"/>
    <property type="match status" value="1"/>
</dbReference>
<feature type="domain" description="AAA+ ATPase" evidence="13">
    <location>
        <begin position="162"/>
        <end position="288"/>
    </location>
</feature>
<keyword evidence="6 8" id="KW-0446">Lipid-binding</keyword>
<gene>
    <name evidence="8 15" type="primary">dnaA</name>
    <name evidence="15" type="ORF">GCM10007047_18750</name>
</gene>
<evidence type="ECO:0000256" key="2">
    <source>
        <dbReference type="ARBA" id="ARBA00022490"/>
    </source>
</evidence>
<dbReference type="PRINTS" id="PR00051">
    <property type="entry name" value="DNAA"/>
</dbReference>
<dbReference type="GO" id="GO:0003688">
    <property type="term" value="F:DNA replication origin binding"/>
    <property type="evidence" value="ECO:0007669"/>
    <property type="project" value="UniProtKB-UniRule"/>
</dbReference>
<keyword evidence="5 8" id="KW-0067">ATP-binding</keyword>
<dbReference type="InterPro" id="IPR003593">
    <property type="entry name" value="AAA+_ATPase"/>
</dbReference>
<dbReference type="GO" id="GO:0006275">
    <property type="term" value="P:regulation of DNA replication"/>
    <property type="evidence" value="ECO:0007669"/>
    <property type="project" value="UniProtKB-UniRule"/>
</dbReference>
<name>A0A8J3DBS7_9BACT</name>
<evidence type="ECO:0000313" key="15">
    <source>
        <dbReference type="EMBL" id="GHC02439.1"/>
    </source>
</evidence>
<evidence type="ECO:0000256" key="7">
    <source>
        <dbReference type="ARBA" id="ARBA00023125"/>
    </source>
</evidence>
<feature type="region of interest" description="Domain III, AAA+ region" evidence="8">
    <location>
        <begin position="129"/>
        <end position="345"/>
    </location>
</feature>
<feature type="region of interest" description="Domain IV, binds dsDNA" evidence="8">
    <location>
        <begin position="346"/>
        <end position="469"/>
    </location>
</feature>
<dbReference type="InterPro" id="IPR013159">
    <property type="entry name" value="DnaA_C"/>
</dbReference>
<dbReference type="Gene3D" id="3.30.300.180">
    <property type="match status" value="1"/>
</dbReference>
<evidence type="ECO:0000256" key="10">
    <source>
        <dbReference type="RuleBase" id="RU000577"/>
    </source>
</evidence>
<dbReference type="InterPro" id="IPR010921">
    <property type="entry name" value="Trp_repressor/repl_initiator"/>
</dbReference>
<comment type="caution">
    <text evidence="8">Lacks conserved residue(s) required for the propagation of feature annotation.</text>
</comment>
<feature type="binding site" evidence="8">
    <location>
        <position position="176"/>
    </location>
    <ligand>
        <name>ATP</name>
        <dbReference type="ChEBI" id="CHEBI:30616"/>
    </ligand>
</feature>
<dbReference type="InterPro" id="IPR013317">
    <property type="entry name" value="DnaA_dom"/>
</dbReference>
<evidence type="ECO:0000256" key="8">
    <source>
        <dbReference type="HAMAP-Rule" id="MF_00377"/>
    </source>
</evidence>
<comment type="subunit">
    <text evidence="8">Oligomerizes as a right-handed, spiral filament on DNA at oriC.</text>
</comment>
<dbReference type="AlphaFoldDB" id="A0A8J3DBS7"/>
<accession>A0A8J3DBS7</accession>
<feature type="binding site" evidence="8">
    <location>
        <position position="173"/>
    </location>
    <ligand>
        <name>ATP</name>
        <dbReference type="ChEBI" id="CHEBI:30616"/>
    </ligand>
</feature>
<feature type="binding site" evidence="8">
    <location>
        <position position="177"/>
    </location>
    <ligand>
        <name>ATP</name>
        <dbReference type="ChEBI" id="CHEBI:30616"/>
    </ligand>
</feature>
<dbReference type="Gene3D" id="1.10.8.60">
    <property type="match status" value="1"/>
</dbReference>
<dbReference type="InterPro" id="IPR038454">
    <property type="entry name" value="DnaA_N_sf"/>
</dbReference>
<evidence type="ECO:0000259" key="14">
    <source>
        <dbReference type="SMART" id="SM00760"/>
    </source>
</evidence>
<dbReference type="Proteomes" id="UP000642829">
    <property type="component" value="Unassembled WGS sequence"/>
</dbReference>
<evidence type="ECO:0000313" key="16">
    <source>
        <dbReference type="Proteomes" id="UP000642829"/>
    </source>
</evidence>
<dbReference type="Pfam" id="PF08299">
    <property type="entry name" value="Bac_DnaA_C"/>
    <property type="match status" value="1"/>
</dbReference>
<dbReference type="CDD" id="cd00009">
    <property type="entry name" value="AAA"/>
    <property type="match status" value="1"/>
</dbReference>
<evidence type="ECO:0000259" key="13">
    <source>
        <dbReference type="SMART" id="SM00382"/>
    </source>
</evidence>
<dbReference type="Gene3D" id="3.40.50.300">
    <property type="entry name" value="P-loop containing nucleotide triphosphate hydrolases"/>
    <property type="match status" value="1"/>
</dbReference>
<dbReference type="GO" id="GO:0005886">
    <property type="term" value="C:plasma membrane"/>
    <property type="evidence" value="ECO:0007669"/>
    <property type="project" value="TreeGrafter"/>
</dbReference>
<keyword evidence="7 8" id="KW-0238">DNA-binding</keyword>
<dbReference type="SMART" id="SM00760">
    <property type="entry name" value="Bac_DnaA_C"/>
    <property type="match status" value="1"/>
</dbReference>
<protein>
    <recommendedName>
        <fullName evidence="8 9">Chromosomal replication initiator protein DnaA</fullName>
    </recommendedName>
</protein>
<dbReference type="PANTHER" id="PTHR30050">
    <property type="entry name" value="CHROMOSOMAL REPLICATION INITIATOR PROTEIN DNAA"/>
    <property type="match status" value="1"/>
</dbReference>
<sequence length="469" mass="53401">MTGMLNETVNFQLWDTVKSDFSGLFPDDVYRTWFEPLRCLEETDEGITLGAPNDFAVIWIQDNYLDLITRRLQEAAGRSMTLSVIVDTVTEDANRLERAQIETAREARPGVPPPPTSRTAAELNRPNLILNPRNNFENFVIGSGNQMAQAASFAVATSPGKAYNPLFLFGDTGLGKTHLMHAVAHHILTSRPDTRIAYVSTEKFTNEYIEAIQTNSVTRFRQRYRQVDVLLIDDIHFLSGKERIQEEFFHTFNELFERQKQIVLSSDRPAGEIARLESRLVSRFQWGFMADIQPPDYETRLAIIRKKAHNMNLDLPEAILDFLAERVSRNVRRMEGALTRVAGYAALMKSELNVDTVETLLKDILHEEAQTQVTVEKIQQKVSDYHKLRLSDMVSKRRPANIAFPRQIAMYLSRVLTSHSLQEIGDAFGGRDHGTVIHACKTVENIMEQDENVSRTVEYLKKQLTSGRG</sequence>
<dbReference type="Pfam" id="PF00308">
    <property type="entry name" value="Bac_DnaA"/>
    <property type="match status" value="1"/>
</dbReference>
<dbReference type="GO" id="GO:0008289">
    <property type="term" value="F:lipid binding"/>
    <property type="evidence" value="ECO:0007669"/>
    <property type="project" value="UniProtKB-KW"/>
</dbReference>
<comment type="similarity">
    <text evidence="1 8 11">Belongs to the DnaA family.</text>
</comment>
<dbReference type="HAMAP" id="MF_00377">
    <property type="entry name" value="DnaA_bact"/>
    <property type="match status" value="1"/>
</dbReference>
<dbReference type="FunFam" id="3.40.50.300:FF:000668">
    <property type="entry name" value="Chromosomal replication initiator protein DnaA"/>
    <property type="match status" value="1"/>
</dbReference>
<comment type="domain">
    <text evidence="8">Domain I is involved in oligomerization and binding regulators, domain II is flexibile and of varying length in different bacteria, domain III forms the AAA+ region, while domain IV binds dsDNA.</text>
</comment>